<keyword evidence="2" id="KW-0548">Nucleotidyltransferase</keyword>
<dbReference type="GO" id="GO:0015074">
    <property type="term" value="P:DNA integration"/>
    <property type="evidence" value="ECO:0007669"/>
    <property type="project" value="InterPro"/>
</dbReference>
<feature type="domain" description="Integrase catalytic" evidence="8">
    <location>
        <begin position="722"/>
        <end position="811"/>
    </location>
</feature>
<dbReference type="InterPro" id="IPR041373">
    <property type="entry name" value="RT_RNaseH"/>
</dbReference>
<feature type="region of interest" description="Disordered" evidence="7">
    <location>
        <begin position="194"/>
        <end position="228"/>
    </location>
</feature>
<evidence type="ECO:0000256" key="7">
    <source>
        <dbReference type="SAM" id="MobiDB-lite"/>
    </source>
</evidence>
<evidence type="ECO:0000256" key="2">
    <source>
        <dbReference type="ARBA" id="ARBA00022695"/>
    </source>
</evidence>
<dbReference type="Pfam" id="PF00665">
    <property type="entry name" value="rve"/>
    <property type="match status" value="1"/>
</dbReference>
<accession>A0A6L2K5X8</accession>
<dbReference type="InterPro" id="IPR001584">
    <property type="entry name" value="Integrase_cat-core"/>
</dbReference>
<dbReference type="Gene3D" id="2.40.70.10">
    <property type="entry name" value="Acid Proteases"/>
    <property type="match status" value="1"/>
</dbReference>
<evidence type="ECO:0000313" key="9">
    <source>
        <dbReference type="EMBL" id="GEU44210.1"/>
    </source>
</evidence>
<feature type="compositionally biased region" description="Low complexity" evidence="7">
    <location>
        <begin position="40"/>
        <end position="71"/>
    </location>
</feature>
<dbReference type="GO" id="GO:0003676">
    <property type="term" value="F:nucleic acid binding"/>
    <property type="evidence" value="ECO:0007669"/>
    <property type="project" value="InterPro"/>
</dbReference>
<keyword evidence="6 9" id="KW-0695">RNA-directed DNA polymerase</keyword>
<keyword evidence="3" id="KW-0540">Nuclease</keyword>
<evidence type="ECO:0000256" key="4">
    <source>
        <dbReference type="ARBA" id="ARBA00022759"/>
    </source>
</evidence>
<keyword evidence="1" id="KW-0808">Transferase</keyword>
<dbReference type="InterPro" id="IPR012337">
    <property type="entry name" value="RNaseH-like_sf"/>
</dbReference>
<dbReference type="EMBL" id="BKCJ010001814">
    <property type="protein sequence ID" value="GEU44210.1"/>
    <property type="molecule type" value="Genomic_DNA"/>
</dbReference>
<dbReference type="GO" id="GO:0016787">
    <property type="term" value="F:hydrolase activity"/>
    <property type="evidence" value="ECO:0007669"/>
    <property type="project" value="UniProtKB-KW"/>
</dbReference>
<organism evidence="9">
    <name type="scientific">Tanacetum cinerariifolium</name>
    <name type="common">Dalmatian daisy</name>
    <name type="synonym">Chrysanthemum cinerariifolium</name>
    <dbReference type="NCBI Taxonomy" id="118510"/>
    <lineage>
        <taxon>Eukaryota</taxon>
        <taxon>Viridiplantae</taxon>
        <taxon>Streptophyta</taxon>
        <taxon>Embryophyta</taxon>
        <taxon>Tracheophyta</taxon>
        <taxon>Spermatophyta</taxon>
        <taxon>Magnoliopsida</taxon>
        <taxon>eudicotyledons</taxon>
        <taxon>Gunneridae</taxon>
        <taxon>Pentapetalae</taxon>
        <taxon>asterids</taxon>
        <taxon>campanulids</taxon>
        <taxon>Asterales</taxon>
        <taxon>Asteraceae</taxon>
        <taxon>Asteroideae</taxon>
        <taxon>Anthemideae</taxon>
        <taxon>Anthemidinae</taxon>
        <taxon>Tanacetum</taxon>
    </lineage>
</organism>
<sequence length="841" mass="94967">MATNGSNDNQPPPEGGDLLVPDLRTIEELCQPTLNGRGFNHNQNRSNPNQNYQNRNQGNNHGHPQGNNQGRNQFFQGAIHIQHSPLAYQAPGYQALIQQAPIPQPQIVTTTEFTNYMKANDAIFKNMQTNITSLTNSNLELKNMFGQFMKMNTASSSGSGTLPSNTITNPKEDLKGITTQSGIAYKGPMILTTSSPPKVVKHEPEVTKDTVPPTNNGSTKDVQPPLPEKLGEPGKFLIPCDFPRMDKCLALANFGASINLMPLSIRNKLSLPKLFLTCITLELTDRSISRPVRVAEDVFVKVGKFHFLADFVVIDFDVNPQVPLILRSSFLKTEHALIDVYEGELTLHVGNKVVTFNLDQNLRYSADYDVESINRIDVIDVACAGYSQEVLGFFVRGNPTSYTEPIVSTSSPTITSFGDSDFLLEEIDAFLAIEDEPISSEIDDFYYHSEGDIILLKEFLNDDPSSLPLPPQNLKLLNLKTKNLLLMNHPWSNLRTYHLILNMHFWRVTFKFPSTLKIKKRPHLRVLMERFPTVACLSAYVMHRARFKVYTDHSALKYLFIKQDAKPRLVRWVLLLKEFDIIIRDKKGAENLAADHLSQLENTHQSVLDKKEINGMFPLETLNMVSFRGDSSTQWFADFANYHAGNFVVKGMSSQQKNKFFKNMKHYFWDDLFLFKIYGDQVIRQCVHGQKAVDILKACHNGPTGGHHGPNYTAKKGKIWQRDEMPQNAILVCEIFDVWGIDFMGFFSSSRGNKYILAAVDYLSKWVEAKALPTNDARVVCKFLKSLFARLRTPCAIISDRGTHFAMTNSQRSCLSTMSLTVLLPRITFKLVGKWKSPTVV</sequence>
<dbReference type="GO" id="GO:0003964">
    <property type="term" value="F:RNA-directed DNA polymerase activity"/>
    <property type="evidence" value="ECO:0007669"/>
    <property type="project" value="UniProtKB-KW"/>
</dbReference>
<feature type="region of interest" description="Disordered" evidence="7">
    <location>
        <begin position="33"/>
        <end position="71"/>
    </location>
</feature>
<dbReference type="CDD" id="cd00303">
    <property type="entry name" value="retropepsin_like"/>
    <property type="match status" value="1"/>
</dbReference>
<evidence type="ECO:0000256" key="1">
    <source>
        <dbReference type="ARBA" id="ARBA00022679"/>
    </source>
</evidence>
<gene>
    <name evidence="9" type="ORF">Tci_016188</name>
</gene>
<proteinExistence type="predicted"/>
<dbReference type="PROSITE" id="PS50994">
    <property type="entry name" value="INTEGRASE"/>
    <property type="match status" value="1"/>
</dbReference>
<dbReference type="InterPro" id="IPR036397">
    <property type="entry name" value="RNaseH_sf"/>
</dbReference>
<dbReference type="PANTHER" id="PTHR33067">
    <property type="entry name" value="RNA-DIRECTED DNA POLYMERASE-RELATED"/>
    <property type="match status" value="1"/>
</dbReference>
<dbReference type="SUPFAM" id="SSF53098">
    <property type="entry name" value="Ribonuclease H-like"/>
    <property type="match status" value="1"/>
</dbReference>
<evidence type="ECO:0000256" key="6">
    <source>
        <dbReference type="ARBA" id="ARBA00022918"/>
    </source>
</evidence>
<dbReference type="Gene3D" id="3.30.420.10">
    <property type="entry name" value="Ribonuclease H-like superfamily/Ribonuclease H"/>
    <property type="match status" value="1"/>
</dbReference>
<dbReference type="PANTHER" id="PTHR33067:SF9">
    <property type="entry name" value="RNA-DIRECTED DNA POLYMERASE"/>
    <property type="match status" value="1"/>
</dbReference>
<dbReference type="GO" id="GO:0004519">
    <property type="term" value="F:endonuclease activity"/>
    <property type="evidence" value="ECO:0007669"/>
    <property type="project" value="UniProtKB-KW"/>
</dbReference>
<dbReference type="Pfam" id="PF17917">
    <property type="entry name" value="RT_RNaseH"/>
    <property type="match status" value="1"/>
</dbReference>
<comment type="caution">
    <text evidence="9">The sequence shown here is derived from an EMBL/GenBank/DDBJ whole genome shotgun (WGS) entry which is preliminary data.</text>
</comment>
<dbReference type="AlphaFoldDB" id="A0A6L2K5X8"/>
<evidence type="ECO:0000256" key="5">
    <source>
        <dbReference type="ARBA" id="ARBA00022801"/>
    </source>
</evidence>
<evidence type="ECO:0000259" key="8">
    <source>
        <dbReference type="PROSITE" id="PS50994"/>
    </source>
</evidence>
<dbReference type="InterPro" id="IPR021109">
    <property type="entry name" value="Peptidase_aspartic_dom_sf"/>
</dbReference>
<name>A0A6L2K5X8_TANCI</name>
<reference evidence="9" key="1">
    <citation type="journal article" date="2019" name="Sci. Rep.">
        <title>Draft genome of Tanacetum cinerariifolium, the natural source of mosquito coil.</title>
        <authorList>
            <person name="Yamashiro T."/>
            <person name="Shiraishi A."/>
            <person name="Satake H."/>
            <person name="Nakayama K."/>
        </authorList>
    </citation>
    <scope>NUCLEOTIDE SEQUENCE</scope>
</reference>
<evidence type="ECO:0000256" key="3">
    <source>
        <dbReference type="ARBA" id="ARBA00022722"/>
    </source>
</evidence>
<protein>
    <submittedName>
        <fullName evidence="9">Reverse transcriptase domain-containing protein</fullName>
    </submittedName>
</protein>
<keyword evidence="4" id="KW-0255">Endonuclease</keyword>
<keyword evidence="5" id="KW-0378">Hydrolase</keyword>
<feature type="compositionally biased region" description="Polar residues" evidence="7">
    <location>
        <begin position="212"/>
        <end position="221"/>
    </location>
</feature>